<keyword evidence="2" id="KW-1185">Reference proteome</keyword>
<protein>
    <submittedName>
        <fullName evidence="1">Uncharacterized protein</fullName>
    </submittedName>
</protein>
<organism evidence="1 2">
    <name type="scientific">Diphasiastrum complanatum</name>
    <name type="common">Issler's clubmoss</name>
    <name type="synonym">Lycopodium complanatum</name>
    <dbReference type="NCBI Taxonomy" id="34168"/>
    <lineage>
        <taxon>Eukaryota</taxon>
        <taxon>Viridiplantae</taxon>
        <taxon>Streptophyta</taxon>
        <taxon>Embryophyta</taxon>
        <taxon>Tracheophyta</taxon>
        <taxon>Lycopodiopsida</taxon>
        <taxon>Lycopodiales</taxon>
        <taxon>Lycopodiaceae</taxon>
        <taxon>Lycopodioideae</taxon>
        <taxon>Diphasiastrum</taxon>
    </lineage>
</organism>
<dbReference type="EMBL" id="CM055113">
    <property type="protein sequence ID" value="KAJ7515180.1"/>
    <property type="molecule type" value="Genomic_DNA"/>
</dbReference>
<proteinExistence type="predicted"/>
<name>A0ACC2ACC7_DIPCM</name>
<evidence type="ECO:0000313" key="2">
    <source>
        <dbReference type="Proteomes" id="UP001162992"/>
    </source>
</evidence>
<comment type="caution">
    <text evidence="1">The sequence shown here is derived from an EMBL/GenBank/DDBJ whole genome shotgun (WGS) entry which is preliminary data.</text>
</comment>
<reference evidence="2" key="1">
    <citation type="journal article" date="2024" name="Proc. Natl. Acad. Sci. U.S.A.">
        <title>Extraordinary preservation of gene collinearity over three hundred million years revealed in homosporous lycophytes.</title>
        <authorList>
            <person name="Li C."/>
            <person name="Wickell D."/>
            <person name="Kuo L.Y."/>
            <person name="Chen X."/>
            <person name="Nie B."/>
            <person name="Liao X."/>
            <person name="Peng D."/>
            <person name="Ji J."/>
            <person name="Jenkins J."/>
            <person name="Williams M."/>
            <person name="Shu S."/>
            <person name="Plott C."/>
            <person name="Barry K."/>
            <person name="Rajasekar S."/>
            <person name="Grimwood J."/>
            <person name="Han X."/>
            <person name="Sun S."/>
            <person name="Hou Z."/>
            <person name="He W."/>
            <person name="Dai G."/>
            <person name="Sun C."/>
            <person name="Schmutz J."/>
            <person name="Leebens-Mack J.H."/>
            <person name="Li F.W."/>
            <person name="Wang L."/>
        </authorList>
    </citation>
    <scope>NUCLEOTIDE SEQUENCE [LARGE SCALE GENOMIC DNA]</scope>
    <source>
        <strain evidence="2">cv. PW_Plant_1</strain>
    </source>
</reference>
<evidence type="ECO:0000313" key="1">
    <source>
        <dbReference type="EMBL" id="KAJ7515180.1"/>
    </source>
</evidence>
<accession>A0ACC2ACC7</accession>
<sequence>MSTFMKLLLKGRRIPCESSQRDCHEEQSELSFVSQHEGNTSINSYLPQSTISAPELSHLKVSKVLAHCTVEVEKGSVNSLNREEKYSGVDVEKLNFREGGGQGACPEESLISIRPKPEGPHSAEASQRREDTVTGKPYYESEMDVEEYKGDKFDTNHTNTNANEAYLCVQDYEHSVCVNILDNDNKLIDPAEPAVARTRAEVFVLQINNGGIQGEKHVDYSPMEQVFSRPVEPESLLGPNGGTLYCARTCAESLADCCRICQQNTEEPLLELGCQCRGELSKAHRFCIEHWFGNKGSNKCEICQSIATNIPAPATQPTQKFWIWRISGRNGAPNVLQRSRDRARFHPLWVALLILIVGLLFDVLISVFLGASALPINIIIGVLVVLGIGTAARLIVECWHEHDLRRNIARVEMNLQMEQLERDSNGNIHSGPMQNQNAVIRS</sequence>
<gene>
    <name evidence="1" type="ORF">O6H91_22G003800</name>
</gene>
<dbReference type="Proteomes" id="UP001162992">
    <property type="component" value="Chromosome 22"/>
</dbReference>